<evidence type="ECO:0000313" key="3">
    <source>
        <dbReference type="Proteomes" id="UP000274391"/>
    </source>
</evidence>
<dbReference type="Gene3D" id="1.10.10.10">
    <property type="entry name" value="Winged helix-like DNA-binding domain superfamily/Winged helix DNA-binding domain"/>
    <property type="match status" value="1"/>
</dbReference>
<dbReference type="InterPro" id="IPR041657">
    <property type="entry name" value="HTH_17"/>
</dbReference>
<sequence>MRAVHLLVMDTEAQPTPWGLEPLIDVGELAAYLGIPVSTIYDWRTRGLGPPAYRFGKNLKFAVSDVRVWIEQQRDGAKASPLDGR</sequence>
<dbReference type="GO" id="GO:0003677">
    <property type="term" value="F:DNA binding"/>
    <property type="evidence" value="ECO:0007669"/>
    <property type="project" value="UniProtKB-KW"/>
</dbReference>
<keyword evidence="2" id="KW-0238">DNA-binding</keyword>
<gene>
    <name evidence="2" type="ORF">EG850_12330</name>
</gene>
<dbReference type="EMBL" id="RQVS01000021">
    <property type="protein sequence ID" value="RRJ85703.1"/>
    <property type="molecule type" value="Genomic_DNA"/>
</dbReference>
<dbReference type="OrthoDB" id="194758at2"/>
<protein>
    <submittedName>
        <fullName evidence="2">DNA-binding protein</fullName>
    </submittedName>
</protein>
<dbReference type="AlphaFoldDB" id="A0A3P3VYF2"/>
<organism evidence="2 3">
    <name type="scientific">Gulosibacter macacae</name>
    <dbReference type="NCBI Taxonomy" id="2488791"/>
    <lineage>
        <taxon>Bacteria</taxon>
        <taxon>Bacillati</taxon>
        <taxon>Actinomycetota</taxon>
        <taxon>Actinomycetes</taxon>
        <taxon>Micrococcales</taxon>
        <taxon>Microbacteriaceae</taxon>
        <taxon>Gulosibacter</taxon>
    </lineage>
</organism>
<dbReference type="Proteomes" id="UP000274391">
    <property type="component" value="Unassembled WGS sequence"/>
</dbReference>
<reference evidence="2 3" key="1">
    <citation type="submission" date="2018-11" db="EMBL/GenBank/DDBJ databases">
        <title>YIM 102482-1 draft genome.</title>
        <authorList>
            <person name="Li G."/>
            <person name="Jiang Y."/>
        </authorList>
    </citation>
    <scope>NUCLEOTIDE SEQUENCE [LARGE SCALE GENOMIC DNA]</scope>
    <source>
        <strain evidence="2 3">YIM 102482-1</strain>
    </source>
</reference>
<name>A0A3P3VYF2_9MICO</name>
<evidence type="ECO:0000259" key="1">
    <source>
        <dbReference type="Pfam" id="PF12728"/>
    </source>
</evidence>
<keyword evidence="3" id="KW-1185">Reference proteome</keyword>
<comment type="caution">
    <text evidence="2">The sequence shown here is derived from an EMBL/GenBank/DDBJ whole genome shotgun (WGS) entry which is preliminary data.</text>
</comment>
<proteinExistence type="predicted"/>
<dbReference type="SUPFAM" id="SSF46955">
    <property type="entry name" value="Putative DNA-binding domain"/>
    <property type="match status" value="1"/>
</dbReference>
<dbReference type="InterPro" id="IPR036388">
    <property type="entry name" value="WH-like_DNA-bd_sf"/>
</dbReference>
<dbReference type="InterPro" id="IPR009061">
    <property type="entry name" value="DNA-bd_dom_put_sf"/>
</dbReference>
<accession>A0A3P3VYF2</accession>
<dbReference type="Pfam" id="PF12728">
    <property type="entry name" value="HTH_17"/>
    <property type="match status" value="1"/>
</dbReference>
<feature type="domain" description="Helix-turn-helix" evidence="1">
    <location>
        <begin position="24"/>
        <end position="74"/>
    </location>
</feature>
<evidence type="ECO:0000313" key="2">
    <source>
        <dbReference type="EMBL" id="RRJ85703.1"/>
    </source>
</evidence>
<dbReference type="RefSeq" id="WP_124973924.1">
    <property type="nucleotide sequence ID" value="NZ_RQVS01000021.1"/>
</dbReference>